<dbReference type="CDD" id="cd18091">
    <property type="entry name" value="SpoU-like_TRM3-like"/>
    <property type="match status" value="1"/>
</dbReference>
<comment type="caution">
    <text evidence="6">The sequence shown here is derived from an EMBL/GenBank/DDBJ whole genome shotgun (WGS) entry which is preliminary data.</text>
</comment>
<protein>
    <recommendedName>
        <fullName evidence="8">tRNA/rRNA methyltransferase SpoU type domain-containing protein</fullName>
    </recommendedName>
</protein>
<dbReference type="PANTHER" id="PTHR12029:SF11">
    <property type="entry name" value="METHYLTRANSFERASE TARBP1-RELATED"/>
    <property type="match status" value="1"/>
</dbReference>
<feature type="compositionally biased region" description="Basic and acidic residues" evidence="3">
    <location>
        <begin position="1"/>
        <end position="13"/>
    </location>
</feature>
<accession>A0A819DZM6</accession>
<sequence length="292" mass="33394">MVRTCGKSERGGTQDDEGSSTIQYKTNPYPIVEALNDTELRENIKRIQLIVVASLIDKQANLGDNLLCNLIVLHTEQLQSLTKTIVNIGLCRTSGVFGVKELVIGSIHILEEQQFLNLSMTAHKWLDIKQVQKRELKDYLIDMQAQGYTIVAVEQIINSQNLYEYKFPEKTLLLLVNECEGIRADLLSLVHATVEISQASVICSLNVHVSDALCFFFTQWWSKTNCVLYINPNDLEKVHNEHAIVIMNHKYDIDWFAGWVICQRLIGKQSLKLVPIVGWCWIFTESIFLRRV</sequence>
<dbReference type="EMBL" id="CAJOAX010003208">
    <property type="protein sequence ID" value="CAF3841932.1"/>
    <property type="molecule type" value="Genomic_DNA"/>
</dbReference>
<keyword evidence="2" id="KW-0808">Transferase</keyword>
<evidence type="ECO:0000313" key="6">
    <source>
        <dbReference type="EMBL" id="CAF3841932.1"/>
    </source>
</evidence>
<dbReference type="GO" id="GO:0030488">
    <property type="term" value="P:tRNA methylation"/>
    <property type="evidence" value="ECO:0007669"/>
    <property type="project" value="InterPro"/>
</dbReference>
<dbReference type="InterPro" id="IPR044748">
    <property type="entry name" value="Trm3/TARBP1_C"/>
</dbReference>
<dbReference type="Proteomes" id="UP000663823">
    <property type="component" value="Unassembled WGS sequence"/>
</dbReference>
<evidence type="ECO:0000256" key="2">
    <source>
        <dbReference type="ARBA" id="ARBA00022679"/>
    </source>
</evidence>
<proteinExistence type="predicted"/>
<evidence type="ECO:0000256" key="1">
    <source>
        <dbReference type="ARBA" id="ARBA00022603"/>
    </source>
</evidence>
<feature type="domain" description="tRNA/rRNA methyltransferase SpoU type" evidence="4">
    <location>
        <begin position="87"/>
        <end position="215"/>
    </location>
</feature>
<dbReference type="GO" id="GO:0003723">
    <property type="term" value="F:RNA binding"/>
    <property type="evidence" value="ECO:0007669"/>
    <property type="project" value="InterPro"/>
</dbReference>
<organism evidence="6 7">
    <name type="scientific">Rotaria sordida</name>
    <dbReference type="NCBI Taxonomy" id="392033"/>
    <lineage>
        <taxon>Eukaryota</taxon>
        <taxon>Metazoa</taxon>
        <taxon>Spiralia</taxon>
        <taxon>Gnathifera</taxon>
        <taxon>Rotifera</taxon>
        <taxon>Eurotatoria</taxon>
        <taxon>Bdelloidea</taxon>
        <taxon>Philodinida</taxon>
        <taxon>Philodinidae</taxon>
        <taxon>Rotaria</taxon>
    </lineage>
</organism>
<reference evidence="6" key="1">
    <citation type="submission" date="2021-02" db="EMBL/GenBank/DDBJ databases">
        <authorList>
            <person name="Nowell W R."/>
        </authorList>
    </citation>
    <scope>NUCLEOTIDE SEQUENCE</scope>
</reference>
<feature type="region of interest" description="Disordered" evidence="3">
    <location>
        <begin position="1"/>
        <end position="24"/>
    </location>
</feature>
<dbReference type="InterPro" id="IPR002123">
    <property type="entry name" value="Plipid/glycerol_acylTrfase"/>
</dbReference>
<evidence type="ECO:0000259" key="4">
    <source>
        <dbReference type="Pfam" id="PF00588"/>
    </source>
</evidence>
<dbReference type="InterPro" id="IPR029026">
    <property type="entry name" value="tRNA_m1G_MTases_N"/>
</dbReference>
<dbReference type="Pfam" id="PF00588">
    <property type="entry name" value="SpoU_methylase"/>
    <property type="match status" value="1"/>
</dbReference>
<dbReference type="InterPro" id="IPR029028">
    <property type="entry name" value="Alpha/beta_knot_MTases"/>
</dbReference>
<evidence type="ECO:0000256" key="3">
    <source>
        <dbReference type="SAM" id="MobiDB-lite"/>
    </source>
</evidence>
<dbReference type="PANTHER" id="PTHR12029">
    <property type="entry name" value="RNA METHYLTRANSFERASE"/>
    <property type="match status" value="1"/>
</dbReference>
<dbReference type="Pfam" id="PF01553">
    <property type="entry name" value="Acyltransferase"/>
    <property type="match status" value="1"/>
</dbReference>
<dbReference type="Gene3D" id="3.40.1280.10">
    <property type="match status" value="1"/>
</dbReference>
<feature type="domain" description="Phospholipid/glycerol acyltransferase" evidence="5">
    <location>
        <begin position="234"/>
        <end position="291"/>
    </location>
</feature>
<evidence type="ECO:0008006" key="8">
    <source>
        <dbReference type="Google" id="ProtNLM"/>
    </source>
</evidence>
<evidence type="ECO:0000259" key="5">
    <source>
        <dbReference type="Pfam" id="PF01553"/>
    </source>
</evidence>
<keyword evidence="1" id="KW-0489">Methyltransferase</keyword>
<dbReference type="GO" id="GO:0016746">
    <property type="term" value="F:acyltransferase activity"/>
    <property type="evidence" value="ECO:0007669"/>
    <property type="project" value="InterPro"/>
</dbReference>
<evidence type="ECO:0000313" key="7">
    <source>
        <dbReference type="Proteomes" id="UP000663823"/>
    </source>
</evidence>
<dbReference type="GO" id="GO:0016423">
    <property type="term" value="F:tRNA (guanine) methyltransferase activity"/>
    <property type="evidence" value="ECO:0007669"/>
    <property type="project" value="InterPro"/>
</dbReference>
<dbReference type="SUPFAM" id="SSF75217">
    <property type="entry name" value="alpha/beta knot"/>
    <property type="match status" value="1"/>
</dbReference>
<name>A0A819DZM6_9BILA</name>
<dbReference type="AlphaFoldDB" id="A0A819DZM6"/>
<gene>
    <name evidence="6" type="ORF">OTI717_LOCUS20639</name>
</gene>
<dbReference type="InterPro" id="IPR045330">
    <property type="entry name" value="TRM3/TARBP1"/>
</dbReference>
<dbReference type="InterPro" id="IPR001537">
    <property type="entry name" value="SpoU_MeTrfase"/>
</dbReference>